<dbReference type="Gene3D" id="3.30.530.20">
    <property type="match status" value="1"/>
</dbReference>
<name>A0ABT0XGX6_9BACI</name>
<dbReference type="InterPro" id="IPR023393">
    <property type="entry name" value="START-like_dom_sf"/>
</dbReference>
<evidence type="ECO:0000259" key="2">
    <source>
        <dbReference type="Pfam" id="PF08327"/>
    </source>
</evidence>
<reference evidence="3" key="1">
    <citation type="submission" date="2022-06" db="EMBL/GenBank/DDBJ databases">
        <title>Alkalicoccobacillus porphyridii sp. nov., isolated from a marine red alga, Porphyridium purpureum and reclassification of Shouchella plakortidis and Shouchella gibsonii as Alkalicoccobacillus plakortidis comb. nov. and Alkalicoccobacillus gibsonii comb. nov.</title>
        <authorList>
            <person name="Kim K.H."/>
            <person name="Lee J.K."/>
            <person name="Han D.M."/>
            <person name="Baek J.H."/>
            <person name="Jeon C.O."/>
        </authorList>
    </citation>
    <scope>NUCLEOTIDE SEQUENCE</scope>
    <source>
        <strain evidence="3">DSM 19153</strain>
    </source>
</reference>
<dbReference type="EMBL" id="JAMQJY010000001">
    <property type="protein sequence ID" value="MCM2674457.1"/>
    <property type="molecule type" value="Genomic_DNA"/>
</dbReference>
<comment type="caution">
    <text evidence="3">The sequence shown here is derived from an EMBL/GenBank/DDBJ whole genome shotgun (WGS) entry which is preliminary data.</text>
</comment>
<proteinExistence type="inferred from homology"/>
<evidence type="ECO:0000313" key="3">
    <source>
        <dbReference type="EMBL" id="MCM2674457.1"/>
    </source>
</evidence>
<dbReference type="InterPro" id="IPR013538">
    <property type="entry name" value="ASHA1/2-like_C"/>
</dbReference>
<dbReference type="Proteomes" id="UP001203665">
    <property type="component" value="Unassembled WGS sequence"/>
</dbReference>
<evidence type="ECO:0000256" key="1">
    <source>
        <dbReference type="ARBA" id="ARBA00006817"/>
    </source>
</evidence>
<gene>
    <name evidence="3" type="ORF">NDM98_02305</name>
</gene>
<dbReference type="Pfam" id="PF08327">
    <property type="entry name" value="AHSA1"/>
    <property type="match status" value="1"/>
</dbReference>
<evidence type="ECO:0000313" key="4">
    <source>
        <dbReference type="Proteomes" id="UP001203665"/>
    </source>
</evidence>
<feature type="domain" description="Activator of Hsp90 ATPase homologue 1/2-like C-terminal" evidence="2">
    <location>
        <begin position="14"/>
        <end position="89"/>
    </location>
</feature>
<dbReference type="RefSeq" id="WP_251604221.1">
    <property type="nucleotide sequence ID" value="NZ_JAMQJY010000001.1"/>
</dbReference>
<accession>A0ABT0XGX6</accession>
<organism evidence="3 4">
    <name type="scientific">Alkalicoccobacillus plakortidis</name>
    <dbReference type="NCBI Taxonomy" id="444060"/>
    <lineage>
        <taxon>Bacteria</taxon>
        <taxon>Bacillati</taxon>
        <taxon>Bacillota</taxon>
        <taxon>Bacilli</taxon>
        <taxon>Bacillales</taxon>
        <taxon>Bacillaceae</taxon>
        <taxon>Alkalicoccobacillus</taxon>
    </lineage>
</organism>
<comment type="similarity">
    <text evidence="1">Belongs to the AHA1 family.</text>
</comment>
<dbReference type="SUPFAM" id="SSF55961">
    <property type="entry name" value="Bet v1-like"/>
    <property type="match status" value="1"/>
</dbReference>
<keyword evidence="4" id="KW-1185">Reference proteome</keyword>
<sequence length="98" mass="10985">MWTNWGKERITIKDGGRIVNQIQDKHFSFEWSPANQLTTTVSFDLEEAEGGGTYITVTETGYTKDHLSTLVHCAGGLGEALMLLKAYMEYGIKLRTNV</sequence>
<protein>
    <submittedName>
        <fullName evidence="3">SRPBCC domain-containing protein</fullName>
    </submittedName>
</protein>